<evidence type="ECO:0000313" key="4">
    <source>
        <dbReference type="EMBL" id="MBE1505467.1"/>
    </source>
</evidence>
<dbReference type="InterPro" id="IPR043128">
    <property type="entry name" value="Rev_trsase/Diguanyl_cyclase"/>
</dbReference>
<feature type="domain" description="EAL" evidence="2">
    <location>
        <begin position="278"/>
        <end position="528"/>
    </location>
</feature>
<dbReference type="Proteomes" id="UP000620262">
    <property type="component" value="Unassembled WGS sequence"/>
</dbReference>
<sequence>MVLPPRVEMEKLMLEFFRSRAGRQCLTIMALGAVLWISAALLDVDSWLVSFMSSFENYGADKFVLALGIAGAMSFIYSVLRIADLRKEMQLRDSAQARADWTATHDHLTKLPNRYAFERKILPKPADRDGNIPEEVKSNVTIFSVDLDGFKKVNDLVGHKGGDVLLVEVAKRICALGNADCVYRFGGDEFIIIALGMTAAREEWFAKVLIQAVTRPILIDGFAVEVGASVGYDRWNEGAEPLEDAAHRADLAMYEAKSRGPNHQLIFETSMQDKVTERASLETKLRSAIQNRAIKTYYQPLIDLRSGRLCGFEALARWTDEDGMNIPPPVFIGIAEETGMITELFENLLTQACSDALAWPDDVRLSFNVSPVQMEDKLLPSRIFKVLAASRLPARRLEVEITENALIQDPAVAAHILDELHEAGVQIALDDFGTGYSSLAQLARYRFDKIKIDKSFIATCREDEKQEKIVRAMLALGKSLNIKTTAEGVEEHAQLASLLQLGCDIGQGYLFGKAMPAAEAGIFIDSQKANLAITA</sequence>
<dbReference type="PROSITE" id="PS50887">
    <property type="entry name" value="GGDEF"/>
    <property type="match status" value="1"/>
</dbReference>
<gene>
    <name evidence="4" type="ORF">H4W29_002648</name>
</gene>
<feature type="transmembrane region" description="Helical" evidence="1">
    <location>
        <begin position="62"/>
        <end position="83"/>
    </location>
</feature>
<organism evidence="4 5">
    <name type="scientific">Rhizobium viscosum</name>
    <name type="common">Arthrobacter viscosus</name>
    <dbReference type="NCBI Taxonomy" id="1673"/>
    <lineage>
        <taxon>Bacteria</taxon>
        <taxon>Pseudomonadati</taxon>
        <taxon>Pseudomonadota</taxon>
        <taxon>Alphaproteobacteria</taxon>
        <taxon>Hyphomicrobiales</taxon>
        <taxon>Rhizobiaceae</taxon>
        <taxon>Rhizobium/Agrobacterium group</taxon>
        <taxon>Rhizobium</taxon>
    </lineage>
</organism>
<proteinExistence type="predicted"/>
<dbReference type="PANTHER" id="PTHR44757">
    <property type="entry name" value="DIGUANYLATE CYCLASE DGCP"/>
    <property type="match status" value="1"/>
</dbReference>
<feature type="transmembrane region" description="Helical" evidence="1">
    <location>
        <begin position="21"/>
        <end position="42"/>
    </location>
</feature>
<dbReference type="EMBL" id="JADBEC010000001">
    <property type="protein sequence ID" value="MBE1505467.1"/>
    <property type="molecule type" value="Genomic_DNA"/>
</dbReference>
<dbReference type="SMART" id="SM00267">
    <property type="entry name" value="GGDEF"/>
    <property type="match status" value="1"/>
</dbReference>
<dbReference type="InterPro" id="IPR029787">
    <property type="entry name" value="Nucleotide_cyclase"/>
</dbReference>
<protein>
    <submittedName>
        <fullName evidence="4">Diguanylate cyclase (GGDEF)-like protein</fullName>
    </submittedName>
</protein>
<dbReference type="SUPFAM" id="SSF141868">
    <property type="entry name" value="EAL domain-like"/>
    <property type="match status" value="1"/>
</dbReference>
<evidence type="ECO:0000259" key="2">
    <source>
        <dbReference type="PROSITE" id="PS50883"/>
    </source>
</evidence>
<dbReference type="InterPro" id="IPR000160">
    <property type="entry name" value="GGDEF_dom"/>
</dbReference>
<keyword evidence="1" id="KW-0812">Transmembrane</keyword>
<dbReference type="SMART" id="SM00052">
    <property type="entry name" value="EAL"/>
    <property type="match status" value="1"/>
</dbReference>
<dbReference type="SUPFAM" id="SSF55073">
    <property type="entry name" value="Nucleotide cyclase"/>
    <property type="match status" value="1"/>
</dbReference>
<accession>A0ABR9IQL0</accession>
<evidence type="ECO:0000256" key="1">
    <source>
        <dbReference type="SAM" id="Phobius"/>
    </source>
</evidence>
<dbReference type="Pfam" id="PF00990">
    <property type="entry name" value="GGDEF"/>
    <property type="match status" value="1"/>
</dbReference>
<dbReference type="PROSITE" id="PS50883">
    <property type="entry name" value="EAL"/>
    <property type="match status" value="1"/>
</dbReference>
<keyword evidence="1" id="KW-1133">Transmembrane helix</keyword>
<evidence type="ECO:0000313" key="5">
    <source>
        <dbReference type="Proteomes" id="UP000620262"/>
    </source>
</evidence>
<reference evidence="4 5" key="1">
    <citation type="submission" date="2020-10" db="EMBL/GenBank/DDBJ databases">
        <title>Sequencing the genomes of 1000 actinobacteria strains.</title>
        <authorList>
            <person name="Klenk H.-P."/>
        </authorList>
    </citation>
    <scope>NUCLEOTIDE SEQUENCE [LARGE SCALE GENOMIC DNA]</scope>
    <source>
        <strain evidence="4 5">DSM 7307</strain>
    </source>
</reference>
<dbReference type="Gene3D" id="3.30.70.270">
    <property type="match status" value="1"/>
</dbReference>
<dbReference type="InterPro" id="IPR035919">
    <property type="entry name" value="EAL_sf"/>
</dbReference>
<dbReference type="CDD" id="cd01948">
    <property type="entry name" value="EAL"/>
    <property type="match status" value="1"/>
</dbReference>
<evidence type="ECO:0000259" key="3">
    <source>
        <dbReference type="PROSITE" id="PS50887"/>
    </source>
</evidence>
<dbReference type="PANTHER" id="PTHR44757:SF2">
    <property type="entry name" value="BIOFILM ARCHITECTURE MAINTENANCE PROTEIN MBAA"/>
    <property type="match status" value="1"/>
</dbReference>
<dbReference type="InterPro" id="IPR001633">
    <property type="entry name" value="EAL_dom"/>
</dbReference>
<dbReference type="Gene3D" id="3.20.20.450">
    <property type="entry name" value="EAL domain"/>
    <property type="match status" value="1"/>
</dbReference>
<dbReference type="Pfam" id="PF00563">
    <property type="entry name" value="EAL"/>
    <property type="match status" value="1"/>
</dbReference>
<comment type="caution">
    <text evidence="4">The sequence shown here is derived from an EMBL/GenBank/DDBJ whole genome shotgun (WGS) entry which is preliminary data.</text>
</comment>
<feature type="domain" description="GGDEF" evidence="3">
    <location>
        <begin position="138"/>
        <end position="269"/>
    </location>
</feature>
<dbReference type="CDD" id="cd01949">
    <property type="entry name" value="GGDEF"/>
    <property type="match status" value="1"/>
</dbReference>
<name>A0ABR9IQL0_RHIVS</name>
<dbReference type="InterPro" id="IPR052155">
    <property type="entry name" value="Biofilm_reg_signaling"/>
</dbReference>
<keyword evidence="5" id="KW-1185">Reference proteome</keyword>
<dbReference type="NCBIfam" id="TIGR00254">
    <property type="entry name" value="GGDEF"/>
    <property type="match status" value="1"/>
</dbReference>
<keyword evidence="1" id="KW-0472">Membrane</keyword>